<feature type="transmembrane region" description="Helical" evidence="1">
    <location>
        <begin position="225"/>
        <end position="246"/>
    </location>
</feature>
<organism evidence="2 3">
    <name type="scientific">Cystobacter fuscus</name>
    <dbReference type="NCBI Taxonomy" id="43"/>
    <lineage>
        <taxon>Bacteria</taxon>
        <taxon>Pseudomonadati</taxon>
        <taxon>Myxococcota</taxon>
        <taxon>Myxococcia</taxon>
        <taxon>Myxococcales</taxon>
        <taxon>Cystobacterineae</taxon>
        <taxon>Archangiaceae</taxon>
        <taxon>Cystobacter</taxon>
    </lineage>
</organism>
<dbReference type="AlphaFoldDB" id="A0A250JJB8"/>
<keyword evidence="1" id="KW-0472">Membrane</keyword>
<feature type="transmembrane region" description="Helical" evidence="1">
    <location>
        <begin position="252"/>
        <end position="271"/>
    </location>
</feature>
<evidence type="ECO:0000313" key="3">
    <source>
        <dbReference type="Proteomes" id="UP000217257"/>
    </source>
</evidence>
<evidence type="ECO:0000313" key="2">
    <source>
        <dbReference type="EMBL" id="ATB43733.1"/>
    </source>
</evidence>
<accession>A0A250JJB8</accession>
<proteinExistence type="predicted"/>
<keyword evidence="1" id="KW-0812">Transmembrane</keyword>
<keyword evidence="1" id="KW-1133">Transmembrane helix</keyword>
<dbReference type="EMBL" id="CP022098">
    <property type="protein sequence ID" value="ATB43733.1"/>
    <property type="molecule type" value="Genomic_DNA"/>
</dbReference>
<dbReference type="KEGG" id="cfus:CYFUS_009213"/>
<evidence type="ECO:0000256" key="1">
    <source>
        <dbReference type="SAM" id="Phobius"/>
    </source>
</evidence>
<name>A0A250JJB8_9BACT</name>
<gene>
    <name evidence="2" type="ORF">CYFUS_009213</name>
</gene>
<dbReference type="Proteomes" id="UP000217257">
    <property type="component" value="Chromosome"/>
</dbReference>
<protein>
    <submittedName>
        <fullName evidence="2">Uncharacterized protein</fullName>
    </submittedName>
</protein>
<reference evidence="2 3" key="1">
    <citation type="submission" date="2017-06" db="EMBL/GenBank/DDBJ databases">
        <title>Sequencing and comparative analysis of myxobacterial genomes.</title>
        <authorList>
            <person name="Rupp O."/>
            <person name="Goesmann A."/>
            <person name="Sogaard-Andersen L."/>
        </authorList>
    </citation>
    <scope>NUCLEOTIDE SEQUENCE [LARGE SCALE GENOMIC DNA]</scope>
    <source>
        <strain evidence="2 3">DSM 52655</strain>
    </source>
</reference>
<sequence>MNPVGPRPVGTRPRPLVGGWLIPILLLHSACVTGVARGGRLSDQRTTPPEQPREEVALVTEPGLESARLYAVDFLEPSASASRPLPLSRADFQRAFQRLSRDTRVTGSAREAARELLSLSHQLPPEAEHMEMAGQWLMERYGERTYTFVPLGELGPEPLTPEADAALRDSYLTWCVPRGGGDCLCLLEDGPFLRTDDRRVLALALALGPVLDETRAALARELLDVRAVVSLVAWTVTLYCLLWVAPEPTTKALAATLTVILVGWLGLETVWGLMDGYSRMAVAAHEASTFAELRAAGADFGRVLGEDAARGMILAVATLSGRTLGEVAARVKSLPGHGLASARWEAQGGAGVLRRAGVGEWAQGEALAHAVVAVDTVALSPQGPLAVVLLKQKTGPGAARAPGGRSAATVLQHRGGNRQMELSDGQRWHVPRGKSLADIPPHDKVGDQLQEAVTRAAREWGPDKLSDAEIDAIERAMKKGEYWLARLLEREARGRFVHEKVKRQFQRLYRFNQQGVDVFDPTTGTRYEILSGTESNLARHGRRMATEFFRMLTF</sequence>